<name>A0A1T4VHG7_9FIRM</name>
<accession>A0A1T4VHG7</accession>
<organism evidence="2 3">
    <name type="scientific">Eubacterium uniforme</name>
    <dbReference type="NCBI Taxonomy" id="39495"/>
    <lineage>
        <taxon>Bacteria</taxon>
        <taxon>Bacillati</taxon>
        <taxon>Bacillota</taxon>
        <taxon>Clostridia</taxon>
        <taxon>Eubacteriales</taxon>
        <taxon>Eubacteriaceae</taxon>
        <taxon>Eubacterium</taxon>
    </lineage>
</organism>
<gene>
    <name evidence="2" type="ORF">SAMN02745111_00960</name>
</gene>
<protein>
    <submittedName>
        <fullName evidence="2">Heptaprenyl diphosphate synthase</fullName>
    </submittedName>
</protein>
<dbReference type="EMBL" id="FUXZ01000005">
    <property type="protein sequence ID" value="SKA64406.1"/>
    <property type="molecule type" value="Genomic_DNA"/>
</dbReference>
<dbReference type="Proteomes" id="UP000190814">
    <property type="component" value="Unassembled WGS sequence"/>
</dbReference>
<keyword evidence="1" id="KW-1133">Transmembrane helix</keyword>
<dbReference type="Pfam" id="PF07456">
    <property type="entry name" value="Hpre_diP_synt_I"/>
    <property type="match status" value="1"/>
</dbReference>
<sequence length="164" mass="17987">MSTRKISIYGLLIALAMVLSWIESRFGFTMMVPGMKLGLTNLVVLLALYKIGYKDAIIINFIRILLVSMTFGNMFSFFYSLAGGLLSGIVMIILKKTDKVNLVTVSVMGGIFHNVGQIIVAMVVMNTVHIAYYLAVLWVSGIVAGVIIGILSAQIVRRIPELNI</sequence>
<dbReference type="Gene3D" id="1.10.1760.20">
    <property type="match status" value="1"/>
</dbReference>
<dbReference type="PIRSF" id="PIRSF027391">
    <property type="entry name" value="Hpre_diP_synt_I"/>
    <property type="match status" value="1"/>
</dbReference>
<evidence type="ECO:0000256" key="1">
    <source>
        <dbReference type="SAM" id="Phobius"/>
    </source>
</evidence>
<feature type="transmembrane region" description="Helical" evidence="1">
    <location>
        <begin position="34"/>
        <end position="51"/>
    </location>
</feature>
<dbReference type="InterPro" id="IPR010898">
    <property type="entry name" value="Hpre_diP_synth_I"/>
</dbReference>
<dbReference type="InterPro" id="IPR014535">
    <property type="entry name" value="Hpre_diP_synt_I"/>
</dbReference>
<keyword evidence="1" id="KW-0812">Transmembrane</keyword>
<proteinExistence type="predicted"/>
<reference evidence="2 3" key="1">
    <citation type="submission" date="2017-02" db="EMBL/GenBank/DDBJ databases">
        <authorList>
            <person name="Peterson S.W."/>
        </authorList>
    </citation>
    <scope>NUCLEOTIDE SEQUENCE [LARGE SCALE GENOMIC DNA]</scope>
    <source>
        <strain evidence="2 3">ATCC 35992</strain>
    </source>
</reference>
<evidence type="ECO:0000313" key="2">
    <source>
        <dbReference type="EMBL" id="SKA64406.1"/>
    </source>
</evidence>
<feature type="transmembrane region" description="Helical" evidence="1">
    <location>
        <begin position="101"/>
        <end position="124"/>
    </location>
</feature>
<dbReference type="OrthoDB" id="9799095at2"/>
<evidence type="ECO:0000313" key="3">
    <source>
        <dbReference type="Proteomes" id="UP000190814"/>
    </source>
</evidence>
<keyword evidence="3" id="KW-1185">Reference proteome</keyword>
<feature type="transmembrane region" description="Helical" evidence="1">
    <location>
        <begin position="71"/>
        <end position="94"/>
    </location>
</feature>
<keyword evidence="1" id="KW-0472">Membrane</keyword>
<dbReference type="AlphaFoldDB" id="A0A1T4VHG7"/>
<dbReference type="RefSeq" id="WP_078765835.1">
    <property type="nucleotide sequence ID" value="NZ_FUXZ01000005.1"/>
</dbReference>
<dbReference type="STRING" id="39495.SAMN02745111_00960"/>
<feature type="transmembrane region" description="Helical" evidence="1">
    <location>
        <begin position="6"/>
        <end position="22"/>
    </location>
</feature>
<feature type="transmembrane region" description="Helical" evidence="1">
    <location>
        <begin position="130"/>
        <end position="151"/>
    </location>
</feature>